<dbReference type="RefSeq" id="WP_012943487.1">
    <property type="nucleotide sequence ID" value="NC_013743.1"/>
</dbReference>
<evidence type="ECO:0000256" key="1">
    <source>
        <dbReference type="SAM" id="Coils"/>
    </source>
</evidence>
<keyword evidence="1" id="KW-0175">Coiled coil</keyword>
<name>D2RUN2_HALTV</name>
<evidence type="ECO:0000313" key="2">
    <source>
        <dbReference type="EMBL" id="ADB61204.1"/>
    </source>
</evidence>
<dbReference type="AlphaFoldDB" id="D2RUN2"/>
<dbReference type="KEGG" id="htu:Htur_2324"/>
<organism evidence="2 3">
    <name type="scientific">Haloterrigena turkmenica (strain ATCC 51198 / DSM 5511 / JCM 9101 / NCIMB 13204 / VKM B-1734 / 4k)</name>
    <name type="common">Halococcus turkmenicus</name>
    <dbReference type="NCBI Taxonomy" id="543526"/>
    <lineage>
        <taxon>Archaea</taxon>
        <taxon>Methanobacteriati</taxon>
        <taxon>Methanobacteriota</taxon>
        <taxon>Stenosarchaea group</taxon>
        <taxon>Halobacteria</taxon>
        <taxon>Halobacteriales</taxon>
        <taxon>Natrialbaceae</taxon>
        <taxon>Haloterrigena</taxon>
    </lineage>
</organism>
<dbReference type="EMBL" id="CP001860">
    <property type="protein sequence ID" value="ADB61204.1"/>
    <property type="molecule type" value="Genomic_DNA"/>
</dbReference>
<dbReference type="eggNOG" id="arCOG02804">
    <property type="taxonomic scope" value="Archaea"/>
</dbReference>
<reference evidence="2 3" key="1">
    <citation type="journal article" date="2010" name="Stand. Genomic Sci.">
        <title>Complete genome sequence of Haloterrigena turkmenica type strain (4k).</title>
        <authorList>
            <person name="Saunders E."/>
            <person name="Tindall B.J."/>
            <person name="Fahnrich R."/>
            <person name="Lapidus A."/>
            <person name="Copeland A."/>
            <person name="Del Rio T.G."/>
            <person name="Lucas S."/>
            <person name="Chen F."/>
            <person name="Tice H."/>
            <person name="Cheng J.F."/>
            <person name="Han C."/>
            <person name="Detter J.C."/>
            <person name="Bruce D."/>
            <person name="Goodwin L."/>
            <person name="Chain P."/>
            <person name="Pitluck S."/>
            <person name="Pati A."/>
            <person name="Ivanova N."/>
            <person name="Mavromatis K."/>
            <person name="Chen A."/>
            <person name="Palaniappan K."/>
            <person name="Land M."/>
            <person name="Hauser L."/>
            <person name="Chang Y.J."/>
            <person name="Jeffries C.D."/>
            <person name="Brettin T."/>
            <person name="Rohde M."/>
            <person name="Goker M."/>
            <person name="Bristow J."/>
            <person name="Eisen J.A."/>
            <person name="Markowitz V."/>
            <person name="Hugenholtz P."/>
            <person name="Klenk H.P."/>
            <person name="Kyrpides N.C."/>
        </authorList>
    </citation>
    <scope>NUCLEOTIDE SEQUENCE [LARGE SCALE GENOMIC DNA]</scope>
    <source>
        <strain evidence="3">ATCC 51198 / DSM 5511 / JCM 9101 / NCIMB 13204 / VKM B-1734 / 4k</strain>
    </source>
</reference>
<dbReference type="Pfam" id="PF21811">
    <property type="entry name" value="RdfA"/>
    <property type="match status" value="1"/>
</dbReference>
<accession>D2RUN2</accession>
<feature type="coiled-coil region" evidence="1">
    <location>
        <begin position="84"/>
        <end position="118"/>
    </location>
</feature>
<dbReference type="InterPro" id="IPR048925">
    <property type="entry name" value="RdfA"/>
</dbReference>
<evidence type="ECO:0000313" key="3">
    <source>
        <dbReference type="Proteomes" id="UP000001903"/>
    </source>
</evidence>
<proteinExistence type="predicted"/>
<keyword evidence="3" id="KW-1185">Reference proteome</keyword>
<gene>
    <name evidence="2" type="ordered locus">Htur_2324</name>
</gene>
<dbReference type="Proteomes" id="UP000001903">
    <property type="component" value="Chromosome"/>
</dbReference>
<protein>
    <submittedName>
        <fullName evidence="2">Uncharacterized protein</fullName>
    </submittedName>
</protein>
<dbReference type="HOGENOM" id="CLU_1405953_0_0_2"/>
<dbReference type="GeneID" id="95970872"/>
<sequence length="193" mass="21967">MGEDASGRRTKVERVIDDYGLDEWDARLEAEWIGDGTERRSLRDPAAAFNRAVVRAALDDAGESVSDADVDHLYRTLTDDAVPRSDAVRKRRDLEDRLALIEDELERREDRIEHLSESEREVTGLIFALAVFLVHEAHETVPFVLLDSPEAIDTDRIAALVDYFEEYVDYLVVALLREDAEALPETYAYVTEI</sequence>